<proteinExistence type="predicted"/>
<dbReference type="Proteomes" id="UP000031532">
    <property type="component" value="Unassembled WGS sequence"/>
</dbReference>
<dbReference type="EMBL" id="JTJC03000010">
    <property type="protein sequence ID" value="NHC37697.1"/>
    <property type="molecule type" value="Genomic_DNA"/>
</dbReference>
<protein>
    <recommendedName>
        <fullName evidence="3">Glycosyl transferase</fullName>
    </recommendedName>
</protein>
<evidence type="ECO:0000313" key="2">
    <source>
        <dbReference type="Proteomes" id="UP000031532"/>
    </source>
</evidence>
<gene>
    <name evidence="1" type="ORF">QH73_0024180</name>
</gene>
<dbReference type="RefSeq" id="WP_132867516.1">
    <property type="nucleotide sequence ID" value="NZ_JTJC03000010.1"/>
</dbReference>
<organism evidence="1 2">
    <name type="scientific">Scytonema millei VB511283</name>
    <dbReference type="NCBI Taxonomy" id="1245923"/>
    <lineage>
        <taxon>Bacteria</taxon>
        <taxon>Bacillati</taxon>
        <taxon>Cyanobacteriota</taxon>
        <taxon>Cyanophyceae</taxon>
        <taxon>Nostocales</taxon>
        <taxon>Scytonemataceae</taxon>
        <taxon>Scytonema</taxon>
    </lineage>
</organism>
<comment type="caution">
    <text evidence="1">The sequence shown here is derived from an EMBL/GenBank/DDBJ whole genome shotgun (WGS) entry which is preliminary data.</text>
</comment>
<evidence type="ECO:0000313" key="1">
    <source>
        <dbReference type="EMBL" id="NHC37697.1"/>
    </source>
</evidence>
<accession>A0A9X5I7T3</accession>
<reference evidence="1 2" key="1">
    <citation type="journal article" date="2015" name="Genome Announc.">
        <title>Draft Genome Sequence of the Terrestrial Cyanobacterium Scytonema millei VB511283, Isolated from Eastern India.</title>
        <authorList>
            <person name="Sen D."/>
            <person name="Chandrababunaidu M.M."/>
            <person name="Singh D."/>
            <person name="Sanghi N."/>
            <person name="Ghorai A."/>
            <person name="Mishra G.P."/>
            <person name="Madduluri M."/>
            <person name="Adhikary S.P."/>
            <person name="Tripathy S."/>
        </authorList>
    </citation>
    <scope>NUCLEOTIDE SEQUENCE [LARGE SCALE GENOMIC DNA]</scope>
    <source>
        <strain evidence="1 2">VB511283</strain>
    </source>
</reference>
<name>A0A9X5I7T3_9CYAN</name>
<keyword evidence="2" id="KW-1185">Reference proteome</keyword>
<dbReference type="AlphaFoldDB" id="A0A9X5I7T3"/>
<evidence type="ECO:0008006" key="3">
    <source>
        <dbReference type="Google" id="ProtNLM"/>
    </source>
</evidence>
<dbReference type="OrthoDB" id="9870523at2"/>
<sequence>MLIQSLSDLPVETERAVIINFNTKLVTTLALLSVIRHAKMPVLLIDCESTDGSLTHFSALMKRYDFDILSAPLRPHGQTLDWLFNNIAAEKVLLVDSDLEIQDSAIISFFREYIDEPQVFGCGFTNGPSWLEEPAFQGTALENALYHERPWIPLTLLKVASIREALRQGKSFVDFYLDNEYSLLSPLNKLRSRFKLLHSILKQGPSELRRSCHALKPAAIFYDTGARIFEYLRYERLMFFVGLPEPVHHRFATHFFGVTRNTLKPSDTHGGGGLAKISDRVRCRLLEVYGEEVRTEEAIDRQKILVGRK</sequence>